<organism evidence="3 4">
    <name type="scientific">Psychroserpens algicola</name>
    <dbReference type="NCBI Taxonomy" id="1719034"/>
    <lineage>
        <taxon>Bacteria</taxon>
        <taxon>Pseudomonadati</taxon>
        <taxon>Bacteroidota</taxon>
        <taxon>Flavobacteriia</taxon>
        <taxon>Flavobacteriales</taxon>
        <taxon>Flavobacteriaceae</taxon>
        <taxon>Psychroserpens</taxon>
    </lineage>
</organism>
<dbReference type="InterPro" id="IPR013423">
    <property type="entry name" value="CHP02594"/>
</dbReference>
<name>A0ABT0H5D5_9FLAO</name>
<dbReference type="Gene3D" id="3.90.1720.10">
    <property type="entry name" value="endopeptidase domain like (from Nostoc punctiforme)"/>
    <property type="match status" value="1"/>
</dbReference>
<dbReference type="Pfam" id="PF01471">
    <property type="entry name" value="PG_binding_1"/>
    <property type="match status" value="1"/>
</dbReference>
<dbReference type="Gene3D" id="1.10.101.10">
    <property type="entry name" value="PGBD-like superfamily/PGBD"/>
    <property type="match status" value="1"/>
</dbReference>
<accession>A0ABT0H5D5</accession>
<dbReference type="EMBL" id="JALPQF010000001">
    <property type="protein sequence ID" value="MCK8479002.1"/>
    <property type="molecule type" value="Genomic_DNA"/>
</dbReference>
<comment type="caution">
    <text evidence="3">The sequence shown here is derived from an EMBL/GenBank/DDBJ whole genome shotgun (WGS) entry which is preliminary data.</text>
</comment>
<protein>
    <submittedName>
        <fullName evidence="3">TIGR02594 family protein</fullName>
    </submittedName>
</protein>
<gene>
    <name evidence="3" type="ORF">MUY34_00140</name>
</gene>
<proteinExistence type="predicted"/>
<sequence length="222" mass="24592">MSSLIHIASKEIGTREIPGRQHNPRIVSYAQESGFNHINDDETPWCSIFMNWIAQQAGLESTKLANARSWLNVGVPVSHPEPGDIVIFWRESPNSYKGHVGVFMGYSQDQTRIYTLGGNQSNQVGETAYAANQLLGFRRLRPIKKMKLSTKVLKRGSTGVEVEQLQDALKLCGFKPGTSDGIFGPKTEAALKIFQTTIPNLTIDGVFNRDTRKAMLGQLSTL</sequence>
<evidence type="ECO:0000259" key="2">
    <source>
        <dbReference type="Pfam" id="PF05257"/>
    </source>
</evidence>
<feature type="domain" description="Peptidoglycan binding-like" evidence="1">
    <location>
        <begin position="159"/>
        <end position="215"/>
    </location>
</feature>
<dbReference type="Proteomes" id="UP001203687">
    <property type="component" value="Unassembled WGS sequence"/>
</dbReference>
<dbReference type="InterPro" id="IPR002477">
    <property type="entry name" value="Peptidoglycan-bd-like"/>
</dbReference>
<evidence type="ECO:0000313" key="3">
    <source>
        <dbReference type="EMBL" id="MCK8479002.1"/>
    </source>
</evidence>
<dbReference type="Pfam" id="PF05257">
    <property type="entry name" value="CHAP"/>
    <property type="match status" value="1"/>
</dbReference>
<dbReference type="InterPro" id="IPR036366">
    <property type="entry name" value="PGBDSf"/>
</dbReference>
<reference evidence="3" key="1">
    <citation type="submission" date="2022-04" db="EMBL/GenBank/DDBJ databases">
        <authorList>
            <person name="Ren T."/>
        </authorList>
    </citation>
    <scope>NUCLEOTIDE SEQUENCE</scope>
    <source>
        <strain evidence="3">F63249</strain>
    </source>
</reference>
<dbReference type="SUPFAM" id="SSF54001">
    <property type="entry name" value="Cysteine proteinases"/>
    <property type="match status" value="1"/>
</dbReference>
<evidence type="ECO:0000313" key="4">
    <source>
        <dbReference type="Proteomes" id="UP001203687"/>
    </source>
</evidence>
<dbReference type="InterPro" id="IPR038765">
    <property type="entry name" value="Papain-like_cys_pep_sf"/>
</dbReference>
<dbReference type="SUPFAM" id="SSF47090">
    <property type="entry name" value="PGBD-like"/>
    <property type="match status" value="1"/>
</dbReference>
<dbReference type="RefSeq" id="WP_204344383.1">
    <property type="nucleotide sequence ID" value="NZ_JACNMJ010000001.1"/>
</dbReference>
<evidence type="ECO:0000259" key="1">
    <source>
        <dbReference type="Pfam" id="PF01471"/>
    </source>
</evidence>
<feature type="domain" description="Peptidase C51" evidence="2">
    <location>
        <begin position="40"/>
        <end position="119"/>
    </location>
</feature>
<dbReference type="NCBIfam" id="TIGR02594">
    <property type="entry name" value="TIGR02594 family protein"/>
    <property type="match status" value="1"/>
</dbReference>
<keyword evidence="4" id="KW-1185">Reference proteome</keyword>
<dbReference type="InterPro" id="IPR007921">
    <property type="entry name" value="CHAP_dom"/>
</dbReference>
<dbReference type="InterPro" id="IPR036365">
    <property type="entry name" value="PGBD-like_sf"/>
</dbReference>